<evidence type="ECO:0000259" key="3">
    <source>
        <dbReference type="PROSITE" id="PS50076"/>
    </source>
</evidence>
<comment type="caution">
    <text evidence="4">The sequence shown here is derived from an EMBL/GenBank/DDBJ whole genome shotgun (WGS) entry which is preliminary data.</text>
</comment>
<dbReference type="PRINTS" id="PR00625">
    <property type="entry name" value="JDOMAIN"/>
</dbReference>
<protein>
    <submittedName>
        <fullName evidence="4">J domain-containing protein</fullName>
    </submittedName>
</protein>
<dbReference type="SMART" id="SM00271">
    <property type="entry name" value="DnaJ"/>
    <property type="match status" value="1"/>
</dbReference>
<dbReference type="Pfam" id="PF00226">
    <property type="entry name" value="DnaJ"/>
    <property type="match status" value="1"/>
</dbReference>
<gene>
    <name evidence="4" type="ORF">ENR47_01605</name>
</gene>
<evidence type="ECO:0000256" key="2">
    <source>
        <dbReference type="SAM" id="MobiDB-lite"/>
    </source>
</evidence>
<dbReference type="PROSITE" id="PS50005">
    <property type="entry name" value="TPR"/>
    <property type="match status" value="1"/>
</dbReference>
<dbReference type="SUPFAM" id="SSF48452">
    <property type="entry name" value="TPR-like"/>
    <property type="match status" value="1"/>
</dbReference>
<keyword evidence="1" id="KW-0802">TPR repeat</keyword>
<dbReference type="PANTHER" id="PTHR44240">
    <property type="entry name" value="DNAJ DOMAIN (PROKARYOTIC HEAT SHOCK PROTEIN)-RELATED"/>
    <property type="match status" value="1"/>
</dbReference>
<dbReference type="AlphaFoldDB" id="A0A832GYN5"/>
<dbReference type="InterPro" id="IPR011990">
    <property type="entry name" value="TPR-like_helical_dom_sf"/>
</dbReference>
<dbReference type="PANTHER" id="PTHR44240:SF10">
    <property type="entry name" value="J DOMAIN-CONTAINING PROTEIN"/>
    <property type="match status" value="1"/>
</dbReference>
<dbReference type="InterPro" id="IPR019734">
    <property type="entry name" value="TPR_rpt"/>
</dbReference>
<feature type="region of interest" description="Disordered" evidence="2">
    <location>
        <begin position="68"/>
        <end position="102"/>
    </location>
</feature>
<feature type="compositionally biased region" description="Polar residues" evidence="2">
    <location>
        <begin position="76"/>
        <end position="87"/>
    </location>
</feature>
<dbReference type="Gene3D" id="1.10.287.110">
    <property type="entry name" value="DnaJ domain"/>
    <property type="match status" value="1"/>
</dbReference>
<dbReference type="InterPro" id="IPR001623">
    <property type="entry name" value="DnaJ_domain"/>
</dbReference>
<organism evidence="4">
    <name type="scientific">Oscillatoriales cyanobacterium SpSt-402</name>
    <dbReference type="NCBI Taxonomy" id="2282168"/>
    <lineage>
        <taxon>Bacteria</taxon>
        <taxon>Bacillati</taxon>
        <taxon>Cyanobacteriota</taxon>
        <taxon>Cyanophyceae</taxon>
        <taxon>Oscillatoriophycideae</taxon>
        <taxon>Oscillatoriales</taxon>
    </lineage>
</organism>
<dbReference type="SUPFAM" id="SSF46565">
    <property type="entry name" value="Chaperone J-domain"/>
    <property type="match status" value="1"/>
</dbReference>
<name>A0A832GYN5_9CYAN</name>
<feature type="repeat" description="TPR" evidence="1">
    <location>
        <begin position="154"/>
        <end position="187"/>
    </location>
</feature>
<accession>A0A832GYN5</accession>
<reference evidence="4" key="1">
    <citation type="journal article" date="2020" name="mSystems">
        <title>Genome- and Community-Level Interaction Insights into Carbon Utilization and Element Cycling Functions of Hydrothermarchaeota in Hydrothermal Sediment.</title>
        <authorList>
            <person name="Zhou Z."/>
            <person name="Liu Y."/>
            <person name="Xu W."/>
            <person name="Pan J."/>
            <person name="Luo Z.H."/>
            <person name="Li M."/>
        </authorList>
    </citation>
    <scope>NUCLEOTIDE SEQUENCE [LARGE SCALE GENOMIC DNA]</scope>
    <source>
        <strain evidence="4">SpSt-402</strain>
    </source>
</reference>
<proteinExistence type="predicted"/>
<dbReference type="InterPro" id="IPR052276">
    <property type="entry name" value="Diphthamide-biosynth_chaperone"/>
</dbReference>
<evidence type="ECO:0000313" key="4">
    <source>
        <dbReference type="EMBL" id="HGW92970.1"/>
    </source>
</evidence>
<feature type="domain" description="J" evidence="3">
    <location>
        <begin position="5"/>
        <end position="76"/>
    </location>
</feature>
<evidence type="ECO:0000256" key="1">
    <source>
        <dbReference type="PROSITE-ProRule" id="PRU00339"/>
    </source>
</evidence>
<dbReference type="PROSITE" id="PS50076">
    <property type="entry name" value="DNAJ_2"/>
    <property type="match status" value="1"/>
</dbReference>
<sequence length="205" mass="23644">MNLVDCYRVLGLPSGASFHDIKASYRQLARRYHPDVSSGDQRAKDKFIEITAAYKFLLNALADSALGQRPDYPAKPQSSSQQATSPKVSRETRRQPVQLQVNPNLSPLEQQLKVSSYQQLQQLLKGQRFPRAIALIEALARRLPQDSEICQWQAIVYQQWGRHLIQEHQPEKARLYLKKALRTDPHNRALWAEVEKDFRCLEQIV</sequence>
<dbReference type="InterPro" id="IPR036869">
    <property type="entry name" value="J_dom_sf"/>
</dbReference>
<dbReference type="Gene3D" id="1.25.40.10">
    <property type="entry name" value="Tetratricopeptide repeat domain"/>
    <property type="match status" value="1"/>
</dbReference>
<dbReference type="CDD" id="cd06257">
    <property type="entry name" value="DnaJ"/>
    <property type="match status" value="1"/>
</dbReference>
<dbReference type="EMBL" id="DSRD01000104">
    <property type="protein sequence ID" value="HGW92970.1"/>
    <property type="molecule type" value="Genomic_DNA"/>
</dbReference>